<reference evidence="1 2" key="1">
    <citation type="journal article" date="2013" name="Genome Announc.">
        <title>Draft Genome Sequence of an Anaerobic and Extremophilic Bacterium, Caldanaerobacter yonseiensis, Isolated from a Geothermal Hot Stream.</title>
        <authorList>
            <person name="Lee S.J."/>
            <person name="Lee Y.J."/>
            <person name="Park G.S."/>
            <person name="Kim B.C."/>
            <person name="Lee S.J."/>
            <person name="Shin J.H."/>
            <person name="Lee D.W."/>
        </authorList>
    </citation>
    <scope>NUCLEOTIDE SEQUENCE [LARGE SCALE GENOMIC DNA]</scope>
    <source>
        <strain evidence="1 2">KB-1</strain>
    </source>
</reference>
<accession>U5CM33</accession>
<gene>
    <name evidence="1" type="ORF">O163_13765</name>
</gene>
<comment type="caution">
    <text evidence="1">The sequence shown here is derived from an EMBL/GenBank/DDBJ whole genome shotgun (WGS) entry which is preliminary data.</text>
</comment>
<protein>
    <submittedName>
        <fullName evidence="1">Uncharacterized protein</fullName>
    </submittedName>
</protein>
<proteinExistence type="predicted"/>
<name>U5CM33_CALSX</name>
<dbReference type="PATRIC" id="fig|1388761.3.peg.2757"/>
<evidence type="ECO:0000313" key="2">
    <source>
        <dbReference type="Proteomes" id="UP000016856"/>
    </source>
</evidence>
<evidence type="ECO:0000313" key="1">
    <source>
        <dbReference type="EMBL" id="ERM90834.1"/>
    </source>
</evidence>
<dbReference type="Proteomes" id="UP000016856">
    <property type="component" value="Unassembled WGS sequence"/>
</dbReference>
<dbReference type="EMBL" id="AXDC01000052">
    <property type="protein sequence ID" value="ERM90834.1"/>
    <property type="molecule type" value="Genomic_DNA"/>
</dbReference>
<organism evidence="1 2">
    <name type="scientific">Caldanaerobacter subterraneus subsp. yonseiensis KB-1</name>
    <dbReference type="NCBI Taxonomy" id="1388761"/>
    <lineage>
        <taxon>Bacteria</taxon>
        <taxon>Bacillati</taxon>
        <taxon>Bacillota</taxon>
        <taxon>Clostridia</taxon>
        <taxon>Thermoanaerobacterales</taxon>
        <taxon>Thermoanaerobacteraceae</taxon>
        <taxon>Caldanaerobacter</taxon>
    </lineage>
</organism>
<dbReference type="AlphaFoldDB" id="U5CM33"/>
<sequence>MACKTMWYRLAPEKHPACRKTGTELYAVPELYLKYGSTGQSALWRSSPFSNPHLPLHYIGGMPLPAEEVFLC</sequence>